<feature type="compositionally biased region" description="Gly residues" evidence="1">
    <location>
        <begin position="1"/>
        <end position="11"/>
    </location>
</feature>
<feature type="region of interest" description="Disordered" evidence="1">
    <location>
        <begin position="1"/>
        <end position="41"/>
    </location>
</feature>
<feature type="compositionally biased region" description="Low complexity" evidence="1">
    <location>
        <begin position="27"/>
        <end position="38"/>
    </location>
</feature>
<gene>
    <name evidence="2" type="ORF">VFH_III103760</name>
</gene>
<dbReference type="AlphaFoldDB" id="A0AAV0ZZY7"/>
<evidence type="ECO:0000313" key="2">
    <source>
        <dbReference type="EMBL" id="CAI8603821.1"/>
    </source>
</evidence>
<organism evidence="2 3">
    <name type="scientific">Vicia faba</name>
    <name type="common">Broad bean</name>
    <name type="synonym">Faba vulgaris</name>
    <dbReference type="NCBI Taxonomy" id="3906"/>
    <lineage>
        <taxon>Eukaryota</taxon>
        <taxon>Viridiplantae</taxon>
        <taxon>Streptophyta</taxon>
        <taxon>Embryophyta</taxon>
        <taxon>Tracheophyta</taxon>
        <taxon>Spermatophyta</taxon>
        <taxon>Magnoliopsida</taxon>
        <taxon>eudicotyledons</taxon>
        <taxon>Gunneridae</taxon>
        <taxon>Pentapetalae</taxon>
        <taxon>rosids</taxon>
        <taxon>fabids</taxon>
        <taxon>Fabales</taxon>
        <taxon>Fabaceae</taxon>
        <taxon>Papilionoideae</taxon>
        <taxon>50 kb inversion clade</taxon>
        <taxon>NPAAA clade</taxon>
        <taxon>Hologalegina</taxon>
        <taxon>IRL clade</taxon>
        <taxon>Fabeae</taxon>
        <taxon>Vicia</taxon>
    </lineage>
</organism>
<reference evidence="2 3" key="1">
    <citation type="submission" date="2023-01" db="EMBL/GenBank/DDBJ databases">
        <authorList>
            <person name="Kreplak J."/>
        </authorList>
    </citation>
    <scope>NUCLEOTIDE SEQUENCE [LARGE SCALE GENOMIC DNA]</scope>
</reference>
<name>A0AAV0ZZY7_VICFA</name>
<evidence type="ECO:0000313" key="3">
    <source>
        <dbReference type="Proteomes" id="UP001157006"/>
    </source>
</evidence>
<dbReference type="EMBL" id="OX451738">
    <property type="protein sequence ID" value="CAI8603821.1"/>
    <property type="molecule type" value="Genomic_DNA"/>
</dbReference>
<sequence>MSGFGGLGVEGMVGNEESDGEKAAPPGEGNSGSISGESVGEKRGVSGNIIVGAAEIAETYIIFAEANEQLHVIVKAMMNIAENDQKEAINDDALKSTA</sequence>
<evidence type="ECO:0000256" key="1">
    <source>
        <dbReference type="SAM" id="MobiDB-lite"/>
    </source>
</evidence>
<keyword evidence="3" id="KW-1185">Reference proteome</keyword>
<proteinExistence type="predicted"/>
<accession>A0AAV0ZZY7</accession>
<protein>
    <submittedName>
        <fullName evidence="2">Uncharacterized protein</fullName>
    </submittedName>
</protein>
<dbReference type="Proteomes" id="UP001157006">
    <property type="component" value="Chromosome 3"/>
</dbReference>